<dbReference type="GO" id="GO:0003677">
    <property type="term" value="F:DNA binding"/>
    <property type="evidence" value="ECO:0007669"/>
    <property type="project" value="InterPro"/>
</dbReference>
<evidence type="ECO:0000256" key="1">
    <source>
        <dbReference type="SAM" id="MobiDB-lite"/>
    </source>
</evidence>
<reference evidence="4 5" key="1">
    <citation type="submission" date="2016-11" db="EMBL/GenBank/DDBJ databases">
        <authorList>
            <person name="Jaros S."/>
            <person name="Januszkiewicz K."/>
            <person name="Wedrychowicz H."/>
        </authorList>
    </citation>
    <scope>NUCLEOTIDE SEQUENCE [LARGE SCALE GENOMIC DNA]</scope>
    <source>
        <strain evidence="4 5">YL228</strain>
    </source>
</reference>
<evidence type="ECO:0000313" key="4">
    <source>
        <dbReference type="EMBL" id="SFW12261.1"/>
    </source>
</evidence>
<keyword evidence="2" id="KW-0812">Transmembrane</keyword>
<protein>
    <submittedName>
        <fullName evidence="4">Helix-hairpin-helix motif-containing protein</fullName>
    </submittedName>
</protein>
<feature type="region of interest" description="Disordered" evidence="1">
    <location>
        <begin position="54"/>
        <end position="82"/>
    </location>
</feature>
<dbReference type="EMBL" id="FPIP01000001">
    <property type="protein sequence ID" value="SFW12261.1"/>
    <property type="molecule type" value="Genomic_DNA"/>
</dbReference>
<keyword evidence="2" id="KW-1133">Transmembrane helix</keyword>
<feature type="domain" description="Helix-hairpin-helix DNA-binding motif class 1" evidence="3">
    <location>
        <begin position="100"/>
        <end position="119"/>
    </location>
</feature>
<evidence type="ECO:0000256" key="2">
    <source>
        <dbReference type="SAM" id="Phobius"/>
    </source>
</evidence>
<feature type="domain" description="Helix-hairpin-helix DNA-binding motif class 1" evidence="3">
    <location>
        <begin position="130"/>
        <end position="149"/>
    </location>
</feature>
<feature type="transmembrane region" description="Helical" evidence="2">
    <location>
        <begin position="12"/>
        <end position="30"/>
    </location>
</feature>
<dbReference type="InterPro" id="IPR004509">
    <property type="entry name" value="Competence_ComEA_HhH"/>
</dbReference>
<feature type="compositionally biased region" description="Low complexity" evidence="1">
    <location>
        <begin position="55"/>
        <end position="67"/>
    </location>
</feature>
<dbReference type="GO" id="GO:0015627">
    <property type="term" value="C:type II protein secretion system complex"/>
    <property type="evidence" value="ECO:0007669"/>
    <property type="project" value="TreeGrafter"/>
</dbReference>
<feature type="domain" description="Helix-hairpin-helix DNA-binding motif class 1" evidence="3">
    <location>
        <begin position="196"/>
        <end position="215"/>
    </location>
</feature>
<evidence type="ECO:0000313" key="5">
    <source>
        <dbReference type="Proteomes" id="UP000183461"/>
    </source>
</evidence>
<name>A0A1K1LMY8_RUMFL</name>
<sequence length="255" mass="28662">MKKDDPIRKYLLFMLLSAAVIGAVIFFFYVTDKPENTRNTVTIIPRTEDISTEYTKTSKTSTTSRSKTTTRKTTSHTSRTTAVPTTAEFVRLDINSAGADELTKLKGVGEVLAQEIISYRENSGGFRNIEEIMNVKGIGESIFADIRDHIYVIDPIYDEPEEEPVIGDTPDVEQETEHVPTLEELAPININTAERDILTLLPHVDEEIADRIIDFRERAGGFRNEYELLLIDGLSRSDAAEIMEYITIGDDEKAP</sequence>
<dbReference type="GO" id="GO:0015628">
    <property type="term" value="P:protein secretion by the type II secretion system"/>
    <property type="evidence" value="ECO:0007669"/>
    <property type="project" value="TreeGrafter"/>
</dbReference>
<dbReference type="GO" id="GO:0006281">
    <property type="term" value="P:DNA repair"/>
    <property type="evidence" value="ECO:0007669"/>
    <property type="project" value="InterPro"/>
</dbReference>
<dbReference type="Proteomes" id="UP000183461">
    <property type="component" value="Unassembled WGS sequence"/>
</dbReference>
<accession>A0A1K1LMY8</accession>
<dbReference type="InterPro" id="IPR010994">
    <property type="entry name" value="RuvA_2-like"/>
</dbReference>
<dbReference type="Gene3D" id="1.10.150.320">
    <property type="entry name" value="Photosystem II 12 kDa extrinsic protein"/>
    <property type="match status" value="2"/>
</dbReference>
<dbReference type="PANTHER" id="PTHR21180">
    <property type="entry name" value="ENDONUCLEASE/EXONUCLEASE/PHOSPHATASE FAMILY DOMAIN-CONTAINING PROTEIN 1"/>
    <property type="match status" value="1"/>
</dbReference>
<dbReference type="Pfam" id="PF12836">
    <property type="entry name" value="HHH_3"/>
    <property type="match status" value="2"/>
</dbReference>
<gene>
    <name evidence="4" type="ORF">SAMN02910280_0594</name>
</gene>
<dbReference type="SUPFAM" id="SSF47781">
    <property type="entry name" value="RuvA domain 2-like"/>
    <property type="match status" value="2"/>
</dbReference>
<proteinExistence type="predicted"/>
<dbReference type="RefSeq" id="WP_072299009.1">
    <property type="nucleotide sequence ID" value="NZ_FPIP01000001.1"/>
</dbReference>
<dbReference type="AlphaFoldDB" id="A0A1K1LMY8"/>
<keyword evidence="2" id="KW-0472">Membrane</keyword>
<dbReference type="InterPro" id="IPR003583">
    <property type="entry name" value="Hlx-hairpin-Hlx_DNA-bd_motif"/>
</dbReference>
<dbReference type="PANTHER" id="PTHR21180:SF32">
    <property type="entry name" value="ENDONUCLEASE_EXONUCLEASE_PHOSPHATASE FAMILY DOMAIN-CONTAINING PROTEIN 1"/>
    <property type="match status" value="1"/>
</dbReference>
<dbReference type="SMART" id="SM00278">
    <property type="entry name" value="HhH1"/>
    <property type="match status" value="3"/>
</dbReference>
<dbReference type="NCBIfam" id="TIGR00426">
    <property type="entry name" value="competence protein ComEA helix-hairpin-helix repeat region"/>
    <property type="match status" value="1"/>
</dbReference>
<dbReference type="InterPro" id="IPR051675">
    <property type="entry name" value="Endo/Exo/Phosphatase_dom_1"/>
</dbReference>
<organism evidence="4 5">
    <name type="scientific">Ruminococcus flavefaciens</name>
    <dbReference type="NCBI Taxonomy" id="1265"/>
    <lineage>
        <taxon>Bacteria</taxon>
        <taxon>Bacillati</taxon>
        <taxon>Bacillota</taxon>
        <taxon>Clostridia</taxon>
        <taxon>Eubacteriales</taxon>
        <taxon>Oscillospiraceae</taxon>
        <taxon>Ruminococcus</taxon>
    </lineage>
</organism>
<evidence type="ECO:0000259" key="3">
    <source>
        <dbReference type="SMART" id="SM00278"/>
    </source>
</evidence>